<evidence type="ECO:0000259" key="5">
    <source>
        <dbReference type="PROSITE" id="PS50090"/>
    </source>
</evidence>
<feature type="domain" description="HTH myb-type" evidence="6">
    <location>
        <begin position="36"/>
        <end position="91"/>
    </location>
</feature>
<dbReference type="SUPFAM" id="SSF46689">
    <property type="entry name" value="Homeodomain-like"/>
    <property type="match status" value="1"/>
</dbReference>
<dbReference type="SMART" id="SM00717">
    <property type="entry name" value="SANT"/>
    <property type="match status" value="1"/>
</dbReference>
<dbReference type="PANTHER" id="PTHR44042:SF67">
    <property type="entry name" value="MYB-LIKE PROTEIN I"/>
    <property type="match status" value="1"/>
</dbReference>
<feature type="region of interest" description="Disordered" evidence="4">
    <location>
        <begin position="126"/>
        <end position="151"/>
    </location>
</feature>
<dbReference type="NCBIfam" id="TIGR01557">
    <property type="entry name" value="myb_SHAQKYF"/>
    <property type="match status" value="1"/>
</dbReference>
<dbReference type="InterPro" id="IPR017930">
    <property type="entry name" value="Myb_dom"/>
</dbReference>
<protein>
    <submittedName>
        <fullName evidence="7">Uncharacterized protein</fullName>
    </submittedName>
</protein>
<dbReference type="InParanoid" id="A0A1Z5JCM2"/>
<dbReference type="OrthoDB" id="118550at2759"/>
<dbReference type="EMBL" id="BDSP01000044">
    <property type="protein sequence ID" value="GAX11753.1"/>
    <property type="molecule type" value="Genomic_DNA"/>
</dbReference>
<dbReference type="PROSITE" id="PS51294">
    <property type="entry name" value="HTH_MYB"/>
    <property type="match status" value="1"/>
</dbReference>
<evidence type="ECO:0000259" key="6">
    <source>
        <dbReference type="PROSITE" id="PS51294"/>
    </source>
</evidence>
<keyword evidence="1" id="KW-0805">Transcription regulation</keyword>
<accession>A0A1Z5JCM2</accession>
<gene>
    <name evidence="7" type="ORF">FisN_7Lh132</name>
</gene>
<dbReference type="GO" id="GO:0003677">
    <property type="term" value="F:DNA binding"/>
    <property type="evidence" value="ECO:0007669"/>
    <property type="project" value="InterPro"/>
</dbReference>
<organism evidence="7 8">
    <name type="scientific">Fistulifera solaris</name>
    <name type="common">Oleaginous diatom</name>
    <dbReference type="NCBI Taxonomy" id="1519565"/>
    <lineage>
        <taxon>Eukaryota</taxon>
        <taxon>Sar</taxon>
        <taxon>Stramenopiles</taxon>
        <taxon>Ochrophyta</taxon>
        <taxon>Bacillariophyta</taxon>
        <taxon>Bacillariophyceae</taxon>
        <taxon>Bacillariophycidae</taxon>
        <taxon>Naviculales</taxon>
        <taxon>Naviculaceae</taxon>
        <taxon>Fistulifera</taxon>
    </lineage>
</organism>
<dbReference type="InterPro" id="IPR009057">
    <property type="entry name" value="Homeodomain-like_sf"/>
</dbReference>
<dbReference type="PROSITE" id="PS50090">
    <property type="entry name" value="MYB_LIKE"/>
    <property type="match status" value="1"/>
</dbReference>
<dbReference type="InterPro" id="IPR006447">
    <property type="entry name" value="Myb_dom_plants"/>
</dbReference>
<evidence type="ECO:0000256" key="2">
    <source>
        <dbReference type="ARBA" id="ARBA00023163"/>
    </source>
</evidence>
<evidence type="ECO:0000256" key="4">
    <source>
        <dbReference type="SAM" id="MobiDB-lite"/>
    </source>
</evidence>
<evidence type="ECO:0000313" key="7">
    <source>
        <dbReference type="EMBL" id="GAX11753.1"/>
    </source>
</evidence>
<comment type="caution">
    <text evidence="7">The sequence shown here is derived from an EMBL/GenBank/DDBJ whole genome shotgun (WGS) entry which is preliminary data.</text>
</comment>
<dbReference type="Pfam" id="PF00249">
    <property type="entry name" value="Myb_DNA-binding"/>
    <property type="match status" value="1"/>
</dbReference>
<keyword evidence="3" id="KW-0539">Nucleus</keyword>
<dbReference type="CDD" id="cd00167">
    <property type="entry name" value="SANT"/>
    <property type="match status" value="1"/>
</dbReference>
<evidence type="ECO:0000313" key="8">
    <source>
        <dbReference type="Proteomes" id="UP000198406"/>
    </source>
</evidence>
<proteinExistence type="predicted"/>
<dbReference type="Gene3D" id="1.10.10.60">
    <property type="entry name" value="Homeodomain-like"/>
    <property type="match status" value="1"/>
</dbReference>
<keyword evidence="2" id="KW-0804">Transcription</keyword>
<sequence>MFNPNSFSALALSNIEKDTSISTIEALSASLMAQNTVAKRTGRWTLDEKILFLYGLRKYGKGRWKKMSDYLPDRSLVQIKSHAQKVLKRLKEGEHVFRRLEENVGRLQMLLTGFNEVLDPKIIQAGVFDTNPEPSPTSSRRKRQKTTETVPEGREHIIAASALCQLAAPPRPPTKSEVYDPTSVTLPSALAASFFAAGTSHPLQPLGALPTPQLWTAHYGDLPM</sequence>
<evidence type="ECO:0000256" key="3">
    <source>
        <dbReference type="ARBA" id="ARBA00023242"/>
    </source>
</evidence>
<dbReference type="InterPro" id="IPR001005">
    <property type="entry name" value="SANT/Myb"/>
</dbReference>
<feature type="domain" description="Myb-like" evidence="5">
    <location>
        <begin position="36"/>
        <end position="87"/>
    </location>
</feature>
<name>A0A1Z5JCM2_FISSO</name>
<dbReference type="AlphaFoldDB" id="A0A1Z5JCM2"/>
<dbReference type="PANTHER" id="PTHR44042">
    <property type="entry name" value="DUPLICATED HOMEODOMAIN-LIKE SUPERFAMILY PROTEIN-RELATED"/>
    <property type="match status" value="1"/>
</dbReference>
<evidence type="ECO:0000256" key="1">
    <source>
        <dbReference type="ARBA" id="ARBA00023015"/>
    </source>
</evidence>
<reference evidence="7 8" key="1">
    <citation type="journal article" date="2015" name="Plant Cell">
        <title>Oil accumulation by the oleaginous diatom Fistulifera solaris as revealed by the genome and transcriptome.</title>
        <authorList>
            <person name="Tanaka T."/>
            <person name="Maeda Y."/>
            <person name="Veluchamy A."/>
            <person name="Tanaka M."/>
            <person name="Abida H."/>
            <person name="Marechal E."/>
            <person name="Bowler C."/>
            <person name="Muto M."/>
            <person name="Sunaga Y."/>
            <person name="Tanaka M."/>
            <person name="Yoshino T."/>
            <person name="Taniguchi T."/>
            <person name="Fukuda Y."/>
            <person name="Nemoto M."/>
            <person name="Matsumoto M."/>
            <person name="Wong P.S."/>
            <person name="Aburatani S."/>
            <person name="Fujibuchi W."/>
        </authorList>
    </citation>
    <scope>NUCLEOTIDE SEQUENCE [LARGE SCALE GENOMIC DNA]</scope>
    <source>
        <strain evidence="7 8">JPCC DA0580</strain>
    </source>
</reference>
<keyword evidence="8" id="KW-1185">Reference proteome</keyword>
<dbReference type="Proteomes" id="UP000198406">
    <property type="component" value="Unassembled WGS sequence"/>
</dbReference>